<proteinExistence type="predicted"/>
<accession>A0A0F6WA13</accession>
<organism evidence="2 3">
    <name type="scientific">Sandaracinus amylolyticus</name>
    <dbReference type="NCBI Taxonomy" id="927083"/>
    <lineage>
        <taxon>Bacteria</taxon>
        <taxon>Pseudomonadati</taxon>
        <taxon>Myxococcota</taxon>
        <taxon>Polyangia</taxon>
        <taxon>Polyangiales</taxon>
        <taxon>Sandaracinaceae</taxon>
        <taxon>Sandaracinus</taxon>
    </lineage>
</organism>
<evidence type="ECO:0000313" key="2">
    <source>
        <dbReference type="EMBL" id="AKF11223.1"/>
    </source>
</evidence>
<evidence type="ECO:0000256" key="1">
    <source>
        <dbReference type="SAM" id="MobiDB-lite"/>
    </source>
</evidence>
<gene>
    <name evidence="2" type="ORF">DB32_008372</name>
</gene>
<evidence type="ECO:0000313" key="3">
    <source>
        <dbReference type="Proteomes" id="UP000034883"/>
    </source>
</evidence>
<dbReference type="Proteomes" id="UP000034883">
    <property type="component" value="Chromosome"/>
</dbReference>
<protein>
    <submittedName>
        <fullName evidence="2">Uncharacterized protein</fullName>
    </submittedName>
</protein>
<name>A0A0F6WA13_9BACT</name>
<dbReference type="EMBL" id="CP011125">
    <property type="protein sequence ID" value="AKF11223.1"/>
    <property type="molecule type" value="Genomic_DNA"/>
</dbReference>
<sequence>MVEDQSEAAFHLDPLFVAASATIGPGNPPHSRGPQRHDLGDRAVPGWTNVAR</sequence>
<dbReference type="KEGG" id="samy:DB32_008372"/>
<keyword evidence="3" id="KW-1185">Reference proteome</keyword>
<feature type="region of interest" description="Disordered" evidence="1">
    <location>
        <begin position="20"/>
        <end position="52"/>
    </location>
</feature>
<dbReference type="AlphaFoldDB" id="A0A0F6WA13"/>
<reference evidence="2 3" key="1">
    <citation type="submission" date="2015-03" db="EMBL/GenBank/DDBJ databases">
        <title>Genome assembly of Sandaracinus amylolyticus DSM 53668.</title>
        <authorList>
            <person name="Sharma G."/>
            <person name="Subramanian S."/>
        </authorList>
    </citation>
    <scope>NUCLEOTIDE SEQUENCE [LARGE SCALE GENOMIC DNA]</scope>
    <source>
        <strain evidence="2 3">DSM 53668</strain>
    </source>
</reference>